<dbReference type="AlphaFoldDB" id="A0A367MEU6"/>
<organism evidence="1 2">
    <name type="scientific">Pseudomonas aeruginosa</name>
    <dbReference type="NCBI Taxonomy" id="287"/>
    <lineage>
        <taxon>Bacteria</taxon>
        <taxon>Pseudomonadati</taxon>
        <taxon>Pseudomonadota</taxon>
        <taxon>Gammaproteobacteria</taxon>
        <taxon>Pseudomonadales</taxon>
        <taxon>Pseudomonadaceae</taxon>
        <taxon>Pseudomonas</taxon>
    </lineage>
</organism>
<sequence>MAALGEIAGGFQSTTCLVHLGSLGRQAEEPILALRQAEARQGERIDLLPCQIRWQLTLQSHYGARRA</sequence>
<dbReference type="EMBL" id="QORE01000085">
    <property type="protein sequence ID" value="RCI76036.1"/>
    <property type="molecule type" value="Genomic_DNA"/>
</dbReference>
<comment type="caution">
    <text evidence="1">The sequence shown here is derived from an EMBL/GenBank/DDBJ whole genome shotgun (WGS) entry which is preliminary data.</text>
</comment>
<gene>
    <name evidence="1" type="ORF">DT376_04525</name>
</gene>
<reference evidence="1 2" key="1">
    <citation type="submission" date="2018-07" db="EMBL/GenBank/DDBJ databases">
        <title>Mechanisms of high-level aminoglycoside resistance among Gram-negative pathogens in Brazil.</title>
        <authorList>
            <person name="Ballaben A.S."/>
            <person name="Darini A.L.C."/>
            <person name="Doi Y."/>
        </authorList>
    </citation>
    <scope>NUCLEOTIDE SEQUENCE [LARGE SCALE GENOMIC DNA]</scope>
    <source>
        <strain evidence="1 2">B2-305</strain>
    </source>
</reference>
<accession>A0A367MEU6</accession>
<evidence type="ECO:0000313" key="1">
    <source>
        <dbReference type="EMBL" id="RCI76036.1"/>
    </source>
</evidence>
<evidence type="ECO:0000313" key="2">
    <source>
        <dbReference type="Proteomes" id="UP000253594"/>
    </source>
</evidence>
<dbReference type="Proteomes" id="UP000253594">
    <property type="component" value="Unassembled WGS sequence"/>
</dbReference>
<protein>
    <submittedName>
        <fullName evidence="1">Uncharacterized protein</fullName>
    </submittedName>
</protein>
<name>A0A367MEU6_PSEAI</name>
<proteinExistence type="predicted"/>